<dbReference type="AlphaFoldDB" id="A0A8H5G2J6"/>
<dbReference type="EMBL" id="JAACJO010000006">
    <property type="protein sequence ID" value="KAF5357167.1"/>
    <property type="molecule type" value="Genomic_DNA"/>
</dbReference>
<feature type="compositionally biased region" description="Low complexity" evidence="1">
    <location>
        <begin position="270"/>
        <end position="294"/>
    </location>
</feature>
<feature type="compositionally biased region" description="Basic and acidic residues" evidence="1">
    <location>
        <begin position="237"/>
        <end position="253"/>
    </location>
</feature>
<feature type="compositionally biased region" description="Basic and acidic residues" evidence="1">
    <location>
        <begin position="25"/>
        <end position="36"/>
    </location>
</feature>
<feature type="compositionally biased region" description="Polar residues" evidence="1">
    <location>
        <begin position="335"/>
        <end position="358"/>
    </location>
</feature>
<comment type="caution">
    <text evidence="2">The sequence shown here is derived from an EMBL/GenBank/DDBJ whole genome shotgun (WGS) entry which is preliminary data.</text>
</comment>
<reference evidence="2 3" key="1">
    <citation type="journal article" date="2020" name="ISME J.">
        <title>Uncovering the hidden diversity of litter-decomposition mechanisms in mushroom-forming fungi.</title>
        <authorList>
            <person name="Floudas D."/>
            <person name="Bentzer J."/>
            <person name="Ahren D."/>
            <person name="Johansson T."/>
            <person name="Persson P."/>
            <person name="Tunlid A."/>
        </authorList>
    </citation>
    <scope>NUCLEOTIDE SEQUENCE [LARGE SCALE GENOMIC DNA]</scope>
    <source>
        <strain evidence="2 3">CBS 146.42</strain>
    </source>
</reference>
<evidence type="ECO:0000313" key="2">
    <source>
        <dbReference type="EMBL" id="KAF5357167.1"/>
    </source>
</evidence>
<sequence length="432" mass="48313">MTLTTLVAEWIRDPYPAGDIKVENEERSWQHDKEGQDLGGVSGVVRPGGEGMRQEGLASIRVPELEDGELDNPDPSVSELEDGEFGSPVPSGVEDEVDVIKSFVVPGPRVTQNNGEEVPKQDIVGAPTEQRQLPQESSTRINDIWWAGPAKETKERRERDTAIEAYFHTIGEKEDERHQGDEEEGEDLAAYYQKIAEQANARDKRAKRRSGAKKQPVPSKEKEEPQQRRLTKKEKSRLRQEAKKQKKREEEAELARLRRCEKELMALKASQSLGNSGSHASSSSSGLHHGVGLSKTSTRIEVLKRAMQGQHQVAESRRVDSSAPSSSRLFKEDSNSLGSSQLPGHTEQQQNAMNTSRANLRRVEEEERKFQFEVVIDLKGTGKRSQRDPGETPSEDDIGAVPKITKVAIALENTTEYRISVSGERPRKSRRL</sequence>
<gene>
    <name evidence="2" type="ORF">D9756_006858</name>
</gene>
<feature type="region of interest" description="Disordered" evidence="1">
    <location>
        <begin position="105"/>
        <end position="253"/>
    </location>
</feature>
<feature type="compositionally biased region" description="Basic and acidic residues" evidence="1">
    <location>
        <begin position="151"/>
        <end position="162"/>
    </location>
</feature>
<dbReference type="OrthoDB" id="3129701at2759"/>
<feature type="compositionally biased region" description="Gly residues" evidence="1">
    <location>
        <begin position="37"/>
        <end position="51"/>
    </location>
</feature>
<name>A0A8H5G2J6_9AGAR</name>
<feature type="region of interest" description="Disordered" evidence="1">
    <location>
        <begin position="25"/>
        <end position="93"/>
    </location>
</feature>
<proteinExistence type="predicted"/>
<evidence type="ECO:0000313" key="3">
    <source>
        <dbReference type="Proteomes" id="UP000559027"/>
    </source>
</evidence>
<evidence type="ECO:0000256" key="1">
    <source>
        <dbReference type="SAM" id="MobiDB-lite"/>
    </source>
</evidence>
<feature type="compositionally biased region" description="Polar residues" evidence="1">
    <location>
        <begin position="129"/>
        <end position="141"/>
    </location>
</feature>
<feature type="region of interest" description="Disordered" evidence="1">
    <location>
        <begin position="379"/>
        <end position="401"/>
    </location>
</feature>
<accession>A0A8H5G2J6</accession>
<feature type="compositionally biased region" description="Basic and acidic residues" evidence="1">
    <location>
        <begin position="170"/>
        <end position="180"/>
    </location>
</feature>
<keyword evidence="3" id="KW-1185">Reference proteome</keyword>
<organism evidence="2 3">
    <name type="scientific">Leucocoprinus leucothites</name>
    <dbReference type="NCBI Taxonomy" id="201217"/>
    <lineage>
        <taxon>Eukaryota</taxon>
        <taxon>Fungi</taxon>
        <taxon>Dikarya</taxon>
        <taxon>Basidiomycota</taxon>
        <taxon>Agaricomycotina</taxon>
        <taxon>Agaricomycetes</taxon>
        <taxon>Agaricomycetidae</taxon>
        <taxon>Agaricales</taxon>
        <taxon>Agaricineae</taxon>
        <taxon>Agaricaceae</taxon>
        <taxon>Leucocoprinus</taxon>
    </lineage>
</organism>
<protein>
    <submittedName>
        <fullName evidence="2">Uncharacterized protein</fullName>
    </submittedName>
</protein>
<feature type="region of interest" description="Disordered" evidence="1">
    <location>
        <begin position="268"/>
        <end position="364"/>
    </location>
</feature>
<dbReference type="Proteomes" id="UP000559027">
    <property type="component" value="Unassembled WGS sequence"/>
</dbReference>